<sequence length="916" mass="102142">MKQAPFLQSLSQRLGKWRRQYKKRLRELLFKTSKKWQIGYSLHGVMANLTSNSISIYTYVLAKIPKNSPVLFAIAVLVLTGVMGQKFYNQPQMIIGSKALVTVLAPYTDTIENIYETQEKRQVASNNSVPILMVDVNINQNINEKLQEILEQGNQIRVIAGYLPDYADTTILSVVSQRYLRAASSQEWQAFQDAISPNNSPTTNIPNPHKSHQRSSSTKTISGTNCQDSICFEKLENSPLNNRDKQSLMLPTANFRSVAAHTSKKISGSHKISSPVPKQLPADTYFSNTLGSNSDFLSQALTEIQTRKLTTSKQNISALIQEISRSRQRYVQAKAKIAEFNSQNPNSPYNNDLVLDLSSEDWINTQTIIQQTAQRILAQGIPPGLPQTILEDAIKRNLEYAIPVEAEPFASKLLLATLQPNLKKDEAKTQIQAKNASAVIKPVMIAVQQGDIIVRKGEIICDWDFQILEHYGLIRREVKWLKLIILAGMIIAAVAVFVMIEKRVNYRKRQRDRILILLLTLSIPLVLTMGTSFTTWSASGLLLGSLYGSTIGVTAIGLLTLLLPFSLEISRITLVAGAAGALLGSCMAKKLRSREELALLGIGIAIVQSGVYLIFKICIGSAFSGHLYAVLKESLLFACSGLSWSIVALGLSPYLEQMFDLVTPIRLAELANPNRPLLKRLAAETPGTFQHTLFVSSLAEAAARKLECNVELVRAGTLYHDIGKMHDPQAFIENQMGAPNKHDTEINNPWLSAKIIKKHVSEGLVMARKYRLPTEVQAFIPEHQGTMQIAYFYHQAQQIAKTCDKQSLIRSACCIQIDHRDFCYDGPIPQSKETAIVMLADSCEAALRSLKDATPEQALSMLNNILRARWQDKQLVDSGLTRNQMSEIAEIFVEVWQQFHHKRIAYPQSKAGTTEK</sequence>
<reference evidence="5 6" key="1">
    <citation type="submission" date="2017-08" db="EMBL/GenBank/DDBJ databases">
        <title>Draft genome sequence of filamentous cyanobacterium Calothrix elsteri CCALA 953.</title>
        <authorList>
            <person name="Gagunashvili A.N."/>
            <person name="Elster J."/>
            <person name="Andresson O.S."/>
        </authorList>
    </citation>
    <scope>NUCLEOTIDE SEQUENCE [LARGE SCALE GENOMIC DNA]</scope>
    <source>
        <strain evidence="5 6">CCALA 953</strain>
    </source>
</reference>
<dbReference type="AlphaFoldDB" id="A0A2A2TNR4"/>
<dbReference type="SMART" id="SM00471">
    <property type="entry name" value="HDc"/>
    <property type="match status" value="1"/>
</dbReference>
<evidence type="ECO:0000259" key="4">
    <source>
        <dbReference type="SMART" id="SM00471"/>
    </source>
</evidence>
<evidence type="ECO:0000313" key="6">
    <source>
        <dbReference type="Proteomes" id="UP000218238"/>
    </source>
</evidence>
<dbReference type="EMBL" id="NTFS01000024">
    <property type="protein sequence ID" value="PAX60047.1"/>
    <property type="molecule type" value="Genomic_DNA"/>
</dbReference>
<dbReference type="InterPro" id="IPR011624">
    <property type="entry name" value="Metal-dep_PHydrolase_7TM_extra"/>
</dbReference>
<dbReference type="Gene3D" id="1.10.3210.10">
    <property type="entry name" value="Hypothetical protein af1432"/>
    <property type="match status" value="1"/>
</dbReference>
<dbReference type="InterPro" id="IPR006675">
    <property type="entry name" value="HDIG_dom"/>
</dbReference>
<dbReference type="Proteomes" id="UP000218238">
    <property type="component" value="Unassembled WGS sequence"/>
</dbReference>
<keyword evidence="3" id="KW-0472">Membrane</keyword>
<protein>
    <submittedName>
        <fullName evidence="5">Phosphohydrolase</fullName>
    </submittedName>
</protein>
<keyword evidence="3" id="KW-0812">Transmembrane</keyword>
<keyword evidence="5" id="KW-0378">Hydrolase</keyword>
<name>A0A2A2TNR4_9CYAN</name>
<organism evidence="5 6">
    <name type="scientific">Brunnivagina elsteri CCALA 953</name>
    <dbReference type="NCBI Taxonomy" id="987040"/>
    <lineage>
        <taxon>Bacteria</taxon>
        <taxon>Bacillati</taxon>
        <taxon>Cyanobacteriota</taxon>
        <taxon>Cyanophyceae</taxon>
        <taxon>Nostocales</taxon>
        <taxon>Calotrichaceae</taxon>
        <taxon>Brunnivagina</taxon>
    </lineage>
</organism>
<dbReference type="InterPro" id="IPR006674">
    <property type="entry name" value="HD_domain"/>
</dbReference>
<accession>A0A2A2TNR4</accession>
<feature type="region of interest" description="Disordered" evidence="2">
    <location>
        <begin position="196"/>
        <end position="222"/>
    </location>
</feature>
<feature type="transmembrane region" description="Helical" evidence="3">
    <location>
        <begin position="597"/>
        <end position="615"/>
    </location>
</feature>
<keyword evidence="6" id="KW-1185">Reference proteome</keyword>
<dbReference type="PANTHER" id="PTHR36442:SF1">
    <property type="entry name" value="CYCLIC-DI-AMP PHOSPHODIESTERASE PGPH"/>
    <property type="match status" value="1"/>
</dbReference>
<evidence type="ECO:0000256" key="2">
    <source>
        <dbReference type="SAM" id="MobiDB-lite"/>
    </source>
</evidence>
<feature type="domain" description="HD/PDEase" evidence="4">
    <location>
        <begin position="684"/>
        <end position="855"/>
    </location>
</feature>
<feature type="compositionally biased region" description="Low complexity" evidence="2">
    <location>
        <begin position="196"/>
        <end position="208"/>
    </location>
</feature>
<keyword evidence="3" id="KW-1133">Transmembrane helix</keyword>
<dbReference type="Pfam" id="PF01966">
    <property type="entry name" value="HD"/>
    <property type="match status" value="1"/>
</dbReference>
<dbReference type="NCBIfam" id="TIGR00277">
    <property type="entry name" value="HDIG"/>
    <property type="match status" value="1"/>
</dbReference>
<dbReference type="InterPro" id="IPR052722">
    <property type="entry name" value="PgpH_phosphodiesterase"/>
</dbReference>
<gene>
    <name evidence="5" type="ORF">CK510_03770</name>
</gene>
<feature type="transmembrane region" description="Helical" evidence="3">
    <location>
        <begin position="512"/>
        <end position="533"/>
    </location>
</feature>
<dbReference type="Pfam" id="PF07697">
    <property type="entry name" value="7TMR-HDED"/>
    <property type="match status" value="2"/>
</dbReference>
<dbReference type="GO" id="GO:0016787">
    <property type="term" value="F:hydrolase activity"/>
    <property type="evidence" value="ECO:0007669"/>
    <property type="project" value="UniProtKB-KW"/>
</dbReference>
<feature type="transmembrane region" description="Helical" evidence="3">
    <location>
        <begin position="480"/>
        <end position="500"/>
    </location>
</feature>
<dbReference type="PANTHER" id="PTHR36442">
    <property type="entry name" value="CYCLIC-DI-AMP PHOSPHODIESTERASE PGPH"/>
    <property type="match status" value="1"/>
</dbReference>
<evidence type="ECO:0000256" key="3">
    <source>
        <dbReference type="SAM" id="Phobius"/>
    </source>
</evidence>
<dbReference type="RefSeq" id="WP_095720419.1">
    <property type="nucleotide sequence ID" value="NZ_NTFS01000024.1"/>
</dbReference>
<feature type="coiled-coil region" evidence="1">
    <location>
        <begin position="316"/>
        <end position="343"/>
    </location>
</feature>
<dbReference type="OrthoDB" id="9806952at2"/>
<dbReference type="CDD" id="cd00077">
    <property type="entry name" value="HDc"/>
    <property type="match status" value="1"/>
</dbReference>
<proteinExistence type="predicted"/>
<feature type="transmembrane region" description="Helical" evidence="3">
    <location>
        <begin position="635"/>
        <end position="655"/>
    </location>
</feature>
<comment type="caution">
    <text evidence="5">The sequence shown here is derived from an EMBL/GenBank/DDBJ whole genome shotgun (WGS) entry which is preliminary data.</text>
</comment>
<evidence type="ECO:0000256" key="1">
    <source>
        <dbReference type="SAM" id="Coils"/>
    </source>
</evidence>
<feature type="transmembrane region" description="Helical" evidence="3">
    <location>
        <begin position="545"/>
        <end position="565"/>
    </location>
</feature>
<dbReference type="InterPro" id="IPR003607">
    <property type="entry name" value="HD/PDEase_dom"/>
</dbReference>
<dbReference type="Pfam" id="PF07698">
    <property type="entry name" value="7TM-7TMR_HD"/>
    <property type="match status" value="1"/>
</dbReference>
<dbReference type="SUPFAM" id="SSF109604">
    <property type="entry name" value="HD-domain/PDEase-like"/>
    <property type="match status" value="1"/>
</dbReference>
<dbReference type="InterPro" id="IPR011621">
    <property type="entry name" value="Metal-dep_PHydrolase_7TM_intra"/>
</dbReference>
<keyword evidence="1" id="KW-0175">Coiled coil</keyword>
<evidence type="ECO:0000313" key="5">
    <source>
        <dbReference type="EMBL" id="PAX60047.1"/>
    </source>
</evidence>